<dbReference type="EMBL" id="BKCJ010008066">
    <property type="protein sequence ID" value="GEU80376.1"/>
    <property type="molecule type" value="Genomic_DNA"/>
</dbReference>
<dbReference type="AlphaFoldDB" id="A0A6L2N2D1"/>
<sequence length="358" mass="41629">MGCSSRHMLGSEYGKHDRKAAVLYEYETFKATEGEFNKTAKDLWDALARRMLSSEYGEQDRKAVVLYEYETFKATEGELLLDTYIRYLQVINELKKCGYSKDNCELNFKHMLGSEYGEQDRKAVVLYEYETFKATKGELLLDTYIRYLQVINDLKKCGYSKDNCELNFKFLNNLQPEWKQYATMMRQNKNLMNIKIDALYNILKQNQGDVNEAMGSKKKTVVVTSDPLALIAEKTNVSRSKEKVVVSLDSKGSEAHDFNAKKVEKKDDEKKKDMSRVKCYNCKKEGHFAKDCKKAKVKDYEYYKTKMLIAKKDKDEQVLLDEDQAWMESSSDSDQEINANMVFMAQIEIRNLIFSSET</sequence>
<organism evidence="3">
    <name type="scientific">Tanacetum cinerariifolium</name>
    <name type="common">Dalmatian daisy</name>
    <name type="synonym">Chrysanthemum cinerariifolium</name>
    <dbReference type="NCBI Taxonomy" id="118510"/>
    <lineage>
        <taxon>Eukaryota</taxon>
        <taxon>Viridiplantae</taxon>
        <taxon>Streptophyta</taxon>
        <taxon>Embryophyta</taxon>
        <taxon>Tracheophyta</taxon>
        <taxon>Spermatophyta</taxon>
        <taxon>Magnoliopsida</taxon>
        <taxon>eudicotyledons</taxon>
        <taxon>Gunneridae</taxon>
        <taxon>Pentapetalae</taxon>
        <taxon>asterids</taxon>
        <taxon>campanulids</taxon>
        <taxon>Asterales</taxon>
        <taxon>Asteraceae</taxon>
        <taxon>Asteroideae</taxon>
        <taxon>Anthemideae</taxon>
        <taxon>Anthemidinae</taxon>
        <taxon>Tanacetum</taxon>
    </lineage>
</organism>
<dbReference type="SUPFAM" id="SSF57756">
    <property type="entry name" value="Retrovirus zinc finger-like domains"/>
    <property type="match status" value="1"/>
</dbReference>
<proteinExistence type="predicted"/>
<dbReference type="SMART" id="SM00343">
    <property type="entry name" value="ZnF_C2HC"/>
    <property type="match status" value="1"/>
</dbReference>
<accession>A0A6L2N2D1</accession>
<gene>
    <name evidence="3" type="ORF">Tci_052354</name>
</gene>
<name>A0A6L2N2D1_TANCI</name>
<dbReference type="GO" id="GO:0008270">
    <property type="term" value="F:zinc ion binding"/>
    <property type="evidence" value="ECO:0007669"/>
    <property type="project" value="UniProtKB-KW"/>
</dbReference>
<dbReference type="Pfam" id="PF00098">
    <property type="entry name" value="zf-CCHC"/>
    <property type="match status" value="1"/>
</dbReference>
<protein>
    <recommendedName>
        <fullName evidence="2">CCHC-type domain-containing protein</fullName>
    </recommendedName>
</protein>
<dbReference type="GO" id="GO:0003676">
    <property type="term" value="F:nucleic acid binding"/>
    <property type="evidence" value="ECO:0007669"/>
    <property type="project" value="InterPro"/>
</dbReference>
<keyword evidence="1" id="KW-0863">Zinc-finger</keyword>
<feature type="domain" description="CCHC-type" evidence="2">
    <location>
        <begin position="278"/>
        <end position="294"/>
    </location>
</feature>
<keyword evidence="1" id="KW-0479">Metal-binding</keyword>
<dbReference type="PROSITE" id="PS50158">
    <property type="entry name" value="ZF_CCHC"/>
    <property type="match status" value="1"/>
</dbReference>
<comment type="caution">
    <text evidence="3">The sequence shown here is derived from an EMBL/GenBank/DDBJ whole genome shotgun (WGS) entry which is preliminary data.</text>
</comment>
<dbReference type="Gene3D" id="4.10.60.10">
    <property type="entry name" value="Zinc finger, CCHC-type"/>
    <property type="match status" value="1"/>
</dbReference>
<dbReference type="InterPro" id="IPR001878">
    <property type="entry name" value="Znf_CCHC"/>
</dbReference>
<keyword evidence="1" id="KW-0862">Zinc</keyword>
<evidence type="ECO:0000256" key="1">
    <source>
        <dbReference type="PROSITE-ProRule" id="PRU00047"/>
    </source>
</evidence>
<dbReference type="InterPro" id="IPR036875">
    <property type="entry name" value="Znf_CCHC_sf"/>
</dbReference>
<evidence type="ECO:0000259" key="2">
    <source>
        <dbReference type="PROSITE" id="PS50158"/>
    </source>
</evidence>
<evidence type="ECO:0000313" key="3">
    <source>
        <dbReference type="EMBL" id="GEU80376.1"/>
    </source>
</evidence>
<reference evidence="3" key="1">
    <citation type="journal article" date="2019" name="Sci. Rep.">
        <title>Draft genome of Tanacetum cinerariifolium, the natural source of mosquito coil.</title>
        <authorList>
            <person name="Yamashiro T."/>
            <person name="Shiraishi A."/>
            <person name="Satake H."/>
            <person name="Nakayama K."/>
        </authorList>
    </citation>
    <scope>NUCLEOTIDE SEQUENCE</scope>
</reference>